<evidence type="ECO:0000313" key="12">
    <source>
        <dbReference type="Proteomes" id="UP000740883"/>
    </source>
</evidence>
<dbReference type="Gene3D" id="3.90.550.10">
    <property type="entry name" value="Spore Coat Polysaccharide Biosynthesis Protein SpsA, Chain A"/>
    <property type="match status" value="1"/>
</dbReference>
<dbReference type="SUPFAM" id="SSF53448">
    <property type="entry name" value="Nucleotide-diphospho-sugar transferases"/>
    <property type="match status" value="1"/>
</dbReference>
<evidence type="ECO:0000313" key="11">
    <source>
        <dbReference type="EMBL" id="KAF9762976.1"/>
    </source>
</evidence>
<comment type="pathway">
    <text evidence="1">Nucleotide-sugar biosynthesis; GDP-alpha-D-mannose biosynthesis; GDP-alpha-D-mannose from alpha-D-mannose 1-phosphate (GTP route): step 1/1.</text>
</comment>
<dbReference type="Proteomes" id="UP000740883">
    <property type="component" value="Unassembled WGS sequence"/>
</dbReference>
<dbReference type="AlphaFoldDB" id="A0A9P6KYG3"/>
<protein>
    <recommendedName>
        <fullName evidence="3">mannose-1-phosphate guanylyltransferase</fullName>
        <ecNumber evidence="3">2.7.7.13</ecNumber>
    </recommendedName>
</protein>
<feature type="domain" description="Nucleotidyl transferase" evidence="9">
    <location>
        <begin position="9"/>
        <end position="236"/>
    </location>
</feature>
<dbReference type="PANTHER" id="PTHR22572">
    <property type="entry name" value="SUGAR-1-PHOSPHATE GUANYL TRANSFERASE"/>
    <property type="match status" value="1"/>
</dbReference>
<dbReference type="InterPro" id="IPR005835">
    <property type="entry name" value="NTP_transferase_dom"/>
</dbReference>
<dbReference type="Pfam" id="PF25087">
    <property type="entry name" value="GMPPB_C"/>
    <property type="match status" value="1"/>
</dbReference>
<feature type="domain" description="Mannose-1-phosphate guanyltransferase C-terminal" evidence="10">
    <location>
        <begin position="253"/>
        <end position="335"/>
    </location>
</feature>
<dbReference type="GO" id="GO:0005525">
    <property type="term" value="F:GTP binding"/>
    <property type="evidence" value="ECO:0007669"/>
    <property type="project" value="UniProtKB-KW"/>
</dbReference>
<dbReference type="OrthoDB" id="1733332at2759"/>
<evidence type="ECO:0000256" key="7">
    <source>
        <dbReference type="ARBA" id="ARBA00023306"/>
    </source>
</evidence>
<dbReference type="InterPro" id="IPR011004">
    <property type="entry name" value="Trimer_LpxA-like_sf"/>
</dbReference>
<dbReference type="InterPro" id="IPR029044">
    <property type="entry name" value="Nucleotide-diphossugar_trans"/>
</dbReference>
<keyword evidence="6" id="KW-0342">GTP-binding</keyword>
<dbReference type="FunFam" id="3.90.550.10:FF:000013">
    <property type="entry name" value="mannose-1-phosphate guanyltransferase beta"/>
    <property type="match status" value="1"/>
</dbReference>
<sequence length="338" mass="38167">MVHPSKNIKALILVGGYGTRLRPLTYTVPKPLVPFVNKPILKHQIDALVHAGCDEIVLALNYYSHLIIQEVKKYAEEHNISIIYSKEQDVLGTGGPLALAKPYLKGDFFVLNSDVICNYPFSEMMKFHTEHGRKATILSTQVEDPSRYGLIKTFGETSLVEAFIEKPGKVQRSRINAGIYIFNESILDQIQLKPCSLEREIFPQIAREREMMVYDLEGFWMDIGQIPDYLAGQKMYLSYFDKYIALDKTLIDVQNNVVLGKNVKLGKNVTLKNAAIFDNCIIGDNVVVENSIIGWNSIIEDDVQILNCSALGNSVSIMRDCLLDSNKVQPNETIYKIE</sequence>
<dbReference type="Gene3D" id="2.160.10.10">
    <property type="entry name" value="Hexapeptide repeat proteins"/>
    <property type="match status" value="1"/>
</dbReference>
<evidence type="ECO:0000256" key="8">
    <source>
        <dbReference type="ARBA" id="ARBA00047343"/>
    </source>
</evidence>
<dbReference type="InterPro" id="IPR045233">
    <property type="entry name" value="GMPPB_N"/>
</dbReference>
<evidence type="ECO:0000259" key="10">
    <source>
        <dbReference type="Pfam" id="PF25087"/>
    </source>
</evidence>
<keyword evidence="4" id="KW-0808">Transferase</keyword>
<name>A0A9P6KYG3_9MICR</name>
<reference evidence="11 12" key="1">
    <citation type="journal article" date="2020" name="Genome Biol. Evol.">
        <title>Comparative genomics of strictly vertically transmitted, feminizing microsporidia endosymbionts of amphipod crustaceans.</title>
        <authorList>
            <person name="Cormier A."/>
            <person name="Chebbi M.A."/>
            <person name="Giraud I."/>
            <person name="Wattier R."/>
            <person name="Teixeira M."/>
            <person name="Gilbert C."/>
            <person name="Rigaud T."/>
            <person name="Cordaux R."/>
        </authorList>
    </citation>
    <scope>NUCLEOTIDE SEQUENCE [LARGE SCALE GENOMIC DNA]</scope>
    <source>
        <strain evidence="11 12">Ou3-Ou53</strain>
    </source>
</reference>
<dbReference type="SUPFAM" id="SSF51161">
    <property type="entry name" value="Trimeric LpxA-like enzymes"/>
    <property type="match status" value="1"/>
</dbReference>
<proteinExistence type="inferred from homology"/>
<evidence type="ECO:0000256" key="2">
    <source>
        <dbReference type="ARBA" id="ARBA00007274"/>
    </source>
</evidence>
<dbReference type="Pfam" id="PF00483">
    <property type="entry name" value="NTP_transferase"/>
    <property type="match status" value="1"/>
</dbReference>
<dbReference type="InterPro" id="IPR050486">
    <property type="entry name" value="Mannose-1P_guanyltransferase"/>
</dbReference>
<evidence type="ECO:0000256" key="5">
    <source>
        <dbReference type="ARBA" id="ARBA00022741"/>
    </source>
</evidence>
<dbReference type="GO" id="GO:0004475">
    <property type="term" value="F:mannose-1-phosphate guanylyltransferase (GTP) activity"/>
    <property type="evidence" value="ECO:0007669"/>
    <property type="project" value="UniProtKB-EC"/>
</dbReference>
<comment type="catalytic activity">
    <reaction evidence="8">
        <text>alpha-D-mannose 1-phosphate + GTP + H(+) = GDP-alpha-D-mannose + diphosphate</text>
        <dbReference type="Rhea" id="RHEA:15229"/>
        <dbReference type="ChEBI" id="CHEBI:15378"/>
        <dbReference type="ChEBI" id="CHEBI:33019"/>
        <dbReference type="ChEBI" id="CHEBI:37565"/>
        <dbReference type="ChEBI" id="CHEBI:57527"/>
        <dbReference type="ChEBI" id="CHEBI:58409"/>
        <dbReference type="EC" id="2.7.7.13"/>
    </reaction>
</comment>
<evidence type="ECO:0000256" key="4">
    <source>
        <dbReference type="ARBA" id="ARBA00022679"/>
    </source>
</evidence>
<keyword evidence="5" id="KW-0547">Nucleotide-binding</keyword>
<dbReference type="EC" id="2.7.7.13" evidence="3"/>
<keyword evidence="7" id="KW-0131">Cell cycle</keyword>
<evidence type="ECO:0000256" key="6">
    <source>
        <dbReference type="ARBA" id="ARBA00023134"/>
    </source>
</evidence>
<comment type="similarity">
    <text evidence="2">Belongs to the transferase hexapeptide repeat family.</text>
</comment>
<dbReference type="CDD" id="cd06425">
    <property type="entry name" value="M1P_guanylylT_B_like_N"/>
    <property type="match status" value="1"/>
</dbReference>
<gene>
    <name evidence="11" type="primary">mpg1</name>
    <name evidence="11" type="ORF">NGRA_1617</name>
</gene>
<dbReference type="InterPro" id="IPR056729">
    <property type="entry name" value="GMPPB_C"/>
</dbReference>
<accession>A0A9P6KYG3</accession>
<organism evidence="11 12">
    <name type="scientific">Nosema granulosis</name>
    <dbReference type="NCBI Taxonomy" id="83296"/>
    <lineage>
        <taxon>Eukaryota</taxon>
        <taxon>Fungi</taxon>
        <taxon>Fungi incertae sedis</taxon>
        <taxon>Microsporidia</taxon>
        <taxon>Nosematidae</taxon>
        <taxon>Nosema</taxon>
    </lineage>
</organism>
<dbReference type="GO" id="GO:0009298">
    <property type="term" value="P:GDP-mannose biosynthetic process"/>
    <property type="evidence" value="ECO:0007669"/>
    <property type="project" value="InterPro"/>
</dbReference>
<comment type="caution">
    <text evidence="11">The sequence shown here is derived from an EMBL/GenBank/DDBJ whole genome shotgun (WGS) entry which is preliminary data.</text>
</comment>
<evidence type="ECO:0000256" key="1">
    <source>
        <dbReference type="ARBA" id="ARBA00004823"/>
    </source>
</evidence>
<dbReference type="EMBL" id="SBJO01000115">
    <property type="protein sequence ID" value="KAF9762976.1"/>
    <property type="molecule type" value="Genomic_DNA"/>
</dbReference>
<evidence type="ECO:0000256" key="3">
    <source>
        <dbReference type="ARBA" id="ARBA00012387"/>
    </source>
</evidence>
<keyword evidence="12" id="KW-1185">Reference proteome</keyword>
<evidence type="ECO:0000259" key="9">
    <source>
        <dbReference type="Pfam" id="PF00483"/>
    </source>
</evidence>